<evidence type="ECO:0000259" key="5">
    <source>
        <dbReference type="PROSITE" id="PS51935"/>
    </source>
</evidence>
<accession>A0ABT7UA11</accession>
<dbReference type="InterPro" id="IPR038765">
    <property type="entry name" value="Papain-like_cys_pep_sf"/>
</dbReference>
<proteinExistence type="inferred from homology"/>
<dbReference type="PANTHER" id="PTHR47053">
    <property type="entry name" value="MUREIN DD-ENDOPEPTIDASE MEPH-RELATED"/>
    <property type="match status" value="1"/>
</dbReference>
<gene>
    <name evidence="6" type="ORF">QUV96_02305</name>
</gene>
<evidence type="ECO:0000256" key="3">
    <source>
        <dbReference type="ARBA" id="ARBA00022801"/>
    </source>
</evidence>
<dbReference type="PROSITE" id="PS51935">
    <property type="entry name" value="NLPC_P60"/>
    <property type="match status" value="1"/>
</dbReference>
<name>A0ABT7UA11_9FIRM</name>
<evidence type="ECO:0000313" key="7">
    <source>
        <dbReference type="Proteomes" id="UP001529340"/>
    </source>
</evidence>
<dbReference type="Pfam" id="PF00877">
    <property type="entry name" value="NLPC_P60"/>
    <property type="match status" value="1"/>
</dbReference>
<protein>
    <submittedName>
        <fullName evidence="6">NlpC/P60 family protein</fullName>
    </submittedName>
</protein>
<keyword evidence="3" id="KW-0378">Hydrolase</keyword>
<comment type="caution">
    <text evidence="6">The sequence shown here is derived from an EMBL/GenBank/DDBJ whole genome shotgun (WGS) entry which is preliminary data.</text>
</comment>
<keyword evidence="4" id="KW-0788">Thiol protease</keyword>
<dbReference type="Proteomes" id="UP001529340">
    <property type="component" value="Unassembled WGS sequence"/>
</dbReference>
<dbReference type="PANTHER" id="PTHR47053:SF1">
    <property type="entry name" value="MUREIN DD-ENDOPEPTIDASE MEPH-RELATED"/>
    <property type="match status" value="1"/>
</dbReference>
<dbReference type="InterPro" id="IPR000064">
    <property type="entry name" value="NLP_P60_dom"/>
</dbReference>
<dbReference type="Gene3D" id="3.90.1720.10">
    <property type="entry name" value="endopeptidase domain like (from Nostoc punctiforme)"/>
    <property type="match status" value="1"/>
</dbReference>
<sequence length="91" mass="9684">MSGVDCSGFVQLAYYMAGINIPRTAAAQASAGYAVNPSNMQPGDIVIFNGGTHAAIYVGNDHIIHTMNPSDGLRVTTIRSFYGTVTSVRRF</sequence>
<evidence type="ECO:0000256" key="2">
    <source>
        <dbReference type="ARBA" id="ARBA00022670"/>
    </source>
</evidence>
<dbReference type="EMBL" id="JAUDCG010000007">
    <property type="protein sequence ID" value="MDM8156468.1"/>
    <property type="molecule type" value="Genomic_DNA"/>
</dbReference>
<evidence type="ECO:0000256" key="1">
    <source>
        <dbReference type="ARBA" id="ARBA00007074"/>
    </source>
</evidence>
<dbReference type="InterPro" id="IPR051202">
    <property type="entry name" value="Peptidase_C40"/>
</dbReference>
<evidence type="ECO:0000313" key="6">
    <source>
        <dbReference type="EMBL" id="MDM8156468.1"/>
    </source>
</evidence>
<keyword evidence="2" id="KW-0645">Protease</keyword>
<evidence type="ECO:0000256" key="4">
    <source>
        <dbReference type="ARBA" id="ARBA00022807"/>
    </source>
</evidence>
<comment type="similarity">
    <text evidence="1">Belongs to the peptidase C40 family.</text>
</comment>
<keyword evidence="7" id="KW-1185">Reference proteome</keyword>
<organism evidence="6 7">
    <name type="scientific">Amedibacillus dolichus</name>
    <dbReference type="NCBI Taxonomy" id="31971"/>
    <lineage>
        <taxon>Bacteria</taxon>
        <taxon>Bacillati</taxon>
        <taxon>Bacillota</taxon>
        <taxon>Erysipelotrichia</taxon>
        <taxon>Erysipelotrichales</taxon>
        <taxon>Erysipelotrichaceae</taxon>
        <taxon>Amedibacillus</taxon>
    </lineage>
</organism>
<dbReference type="RefSeq" id="WP_289606940.1">
    <property type="nucleotide sequence ID" value="NZ_JAUDCG010000007.1"/>
</dbReference>
<dbReference type="SUPFAM" id="SSF54001">
    <property type="entry name" value="Cysteine proteinases"/>
    <property type="match status" value="1"/>
</dbReference>
<reference evidence="7" key="1">
    <citation type="submission" date="2023-06" db="EMBL/GenBank/DDBJ databases">
        <title>Identification and characterization of horizontal gene transfer across gut microbiota members of farm animals based on homology search.</title>
        <authorList>
            <person name="Zeman M."/>
            <person name="Kubasova T."/>
            <person name="Jahodarova E."/>
            <person name="Nykrynova M."/>
            <person name="Rychlik I."/>
        </authorList>
    </citation>
    <scope>NUCLEOTIDE SEQUENCE [LARGE SCALE GENOMIC DNA]</scope>
    <source>
        <strain evidence="7">ET39</strain>
    </source>
</reference>
<feature type="domain" description="NlpC/P60" evidence="5">
    <location>
        <begin position="1"/>
        <end position="91"/>
    </location>
</feature>
<reference evidence="6 7" key="2">
    <citation type="submission" date="2023-06" db="EMBL/GenBank/DDBJ databases">
        <title>Identification and characterization of horizontal gene transfer across gut microbiota members of farm animals based on homology search.</title>
        <authorList>
            <person name="Schwarzerova J."/>
            <person name="Nykrynova M."/>
            <person name="Jureckova K."/>
            <person name="Cejkova D."/>
            <person name="Rychlik I."/>
        </authorList>
    </citation>
    <scope>NUCLEOTIDE SEQUENCE [LARGE SCALE GENOMIC DNA]</scope>
    <source>
        <strain evidence="6 7">ET39</strain>
    </source>
</reference>